<feature type="transmembrane region" description="Helical" evidence="5">
    <location>
        <begin position="137"/>
        <end position="161"/>
    </location>
</feature>
<keyword evidence="2 5" id="KW-0812">Transmembrane</keyword>
<dbReference type="PANTHER" id="PTHR30371:SF0">
    <property type="entry name" value="SEC-INDEPENDENT PROTEIN TRANSLOCASE PROTEIN TATC, CHLOROPLASTIC-RELATED"/>
    <property type="match status" value="1"/>
</dbReference>
<evidence type="ECO:0000256" key="4">
    <source>
        <dbReference type="ARBA" id="ARBA00023136"/>
    </source>
</evidence>
<dbReference type="OrthoDB" id="9777044at2"/>
<dbReference type="HAMAP" id="MF_00902">
    <property type="entry name" value="TatC"/>
    <property type="match status" value="1"/>
</dbReference>
<sequence length="283" mass="31913">MAKNKNANPDEMSFLDHLEELRWHLIRATLAIVIVGVVAFVFKDFIFDAIIFAPANADFISYDLLCQLAQMVGSDKGCVNEMNFTIQNRTMGGQFNAAIWTSIIVGIVVAFPYVIYEFWKFISPGLYEKERKNSRGFIVISSLLFFMGVLFGYYIIAPLSINFLANFTVGDMVDNEFDIDSYIGLVRASALAAGLIFELPIIIYFFTKIGLVTPQFLRKYRKYALIIVLVVSAVITPPDISTQVIVSIPILILYEASILISAFVTRQEARELKRAQQRAAKKQ</sequence>
<accession>A0A1M5Z099</accession>
<reference evidence="6 9" key="3">
    <citation type="submission" date="2018-07" db="EMBL/GenBank/DDBJ databases">
        <title>Leeuwenhoekiella genomics.</title>
        <authorList>
            <person name="Tahon G."/>
            <person name="Willems A."/>
        </authorList>
    </citation>
    <scope>NUCLEOTIDE SEQUENCE [LARGE SCALE GENOMIC DNA]</scope>
    <source>
        <strain evidence="6 9">LMG 24856</strain>
    </source>
</reference>
<keyword evidence="9" id="KW-1185">Reference proteome</keyword>
<dbReference type="RefSeq" id="WP_072983609.1">
    <property type="nucleotide sequence ID" value="NZ_CAXPJH010000003.1"/>
</dbReference>
<comment type="subcellular location">
    <subcellularLocation>
        <location evidence="5">Cell membrane</location>
        <topology evidence="5">Multi-pass membrane protein</topology>
    </subcellularLocation>
    <subcellularLocation>
        <location evidence="1">Membrane</location>
        <topology evidence="1">Multi-pass membrane protein</topology>
    </subcellularLocation>
</comment>
<dbReference type="NCBIfam" id="TIGR00945">
    <property type="entry name" value="tatC"/>
    <property type="match status" value="1"/>
</dbReference>
<evidence type="ECO:0000256" key="2">
    <source>
        <dbReference type="ARBA" id="ARBA00022692"/>
    </source>
</evidence>
<dbReference type="STRING" id="573501.SAMN04487999_2560"/>
<dbReference type="PRINTS" id="PR01840">
    <property type="entry name" value="TATCFAMILY"/>
</dbReference>
<keyword evidence="5" id="KW-1003">Cell membrane</keyword>
<dbReference type="Pfam" id="PF00902">
    <property type="entry name" value="TatC"/>
    <property type="match status" value="1"/>
</dbReference>
<keyword evidence="5" id="KW-0813">Transport</keyword>
<dbReference type="GO" id="GO:0043953">
    <property type="term" value="P:protein transport by the Tat complex"/>
    <property type="evidence" value="ECO:0007669"/>
    <property type="project" value="UniProtKB-UniRule"/>
</dbReference>
<dbReference type="Proteomes" id="UP000184240">
    <property type="component" value="Unassembled WGS sequence"/>
</dbReference>
<keyword evidence="5" id="KW-0653">Protein transport</keyword>
<dbReference type="EMBL" id="QOVN01000003">
    <property type="protein sequence ID" value="RXG29735.1"/>
    <property type="molecule type" value="Genomic_DNA"/>
</dbReference>
<comment type="subunit">
    <text evidence="5">Forms a complex with TatA.</text>
</comment>
<dbReference type="AlphaFoldDB" id="A0A1M5Z099"/>
<evidence type="ECO:0000256" key="1">
    <source>
        <dbReference type="ARBA" id="ARBA00004141"/>
    </source>
</evidence>
<keyword evidence="3 5" id="KW-1133">Transmembrane helix</keyword>
<reference evidence="7" key="2">
    <citation type="submission" date="2016-11" db="EMBL/GenBank/DDBJ databases">
        <authorList>
            <person name="Jaros S."/>
            <person name="Januszkiewicz K."/>
            <person name="Wedrychowicz H."/>
        </authorList>
    </citation>
    <scope>NUCLEOTIDE SEQUENCE [LARGE SCALE GENOMIC DNA]</scope>
    <source>
        <strain evidence="7">DSM 19859</strain>
    </source>
</reference>
<organism evidence="7 8">
    <name type="scientific">Leeuwenhoekiella palythoae</name>
    <dbReference type="NCBI Taxonomy" id="573501"/>
    <lineage>
        <taxon>Bacteria</taxon>
        <taxon>Pseudomonadati</taxon>
        <taxon>Bacteroidota</taxon>
        <taxon>Flavobacteriia</taxon>
        <taxon>Flavobacteriales</taxon>
        <taxon>Flavobacteriaceae</taxon>
        <taxon>Leeuwenhoekiella</taxon>
    </lineage>
</organism>
<evidence type="ECO:0000313" key="6">
    <source>
        <dbReference type="EMBL" id="RXG29735.1"/>
    </source>
</evidence>
<gene>
    <name evidence="5" type="primary">tatC</name>
    <name evidence="6" type="ORF">DSM01_1837</name>
    <name evidence="7" type="ORF">SAMN04487999_2560</name>
</gene>
<comment type="function">
    <text evidence="5">Part of the twin-arginine translocation (Tat) system that transports large folded proteins containing a characteristic twin-arginine motif in their signal peptide across membranes.</text>
</comment>
<keyword evidence="5" id="KW-0811">Translocation</keyword>
<dbReference type="GO" id="GO:0009977">
    <property type="term" value="F:proton motive force dependent protein transmembrane transporter activity"/>
    <property type="evidence" value="ECO:0007669"/>
    <property type="project" value="TreeGrafter"/>
</dbReference>
<feature type="transmembrane region" description="Helical" evidence="5">
    <location>
        <begin position="181"/>
        <end position="207"/>
    </location>
</feature>
<dbReference type="InterPro" id="IPR002033">
    <property type="entry name" value="TatC"/>
</dbReference>
<evidence type="ECO:0000313" key="7">
    <source>
        <dbReference type="EMBL" id="SHI17610.1"/>
    </source>
</evidence>
<comment type="similarity">
    <text evidence="5">Belongs to the TatC family.</text>
</comment>
<dbReference type="Proteomes" id="UP000290037">
    <property type="component" value="Unassembled WGS sequence"/>
</dbReference>
<dbReference type="GO" id="GO:0065002">
    <property type="term" value="P:intracellular protein transmembrane transport"/>
    <property type="evidence" value="ECO:0007669"/>
    <property type="project" value="TreeGrafter"/>
</dbReference>
<reference evidence="8" key="1">
    <citation type="submission" date="2016-11" db="EMBL/GenBank/DDBJ databases">
        <authorList>
            <person name="Varghese N."/>
            <person name="Submissions S."/>
        </authorList>
    </citation>
    <scope>NUCLEOTIDE SEQUENCE [LARGE SCALE GENOMIC DNA]</scope>
    <source>
        <strain evidence="8">DSM 19859</strain>
    </source>
</reference>
<evidence type="ECO:0000313" key="9">
    <source>
        <dbReference type="Proteomes" id="UP000290037"/>
    </source>
</evidence>
<evidence type="ECO:0000256" key="5">
    <source>
        <dbReference type="HAMAP-Rule" id="MF_00902"/>
    </source>
</evidence>
<evidence type="ECO:0000313" key="8">
    <source>
        <dbReference type="Proteomes" id="UP000184240"/>
    </source>
</evidence>
<feature type="transmembrane region" description="Helical" evidence="5">
    <location>
        <begin position="21"/>
        <end position="42"/>
    </location>
</feature>
<dbReference type="PANTHER" id="PTHR30371">
    <property type="entry name" value="SEC-INDEPENDENT PROTEIN TRANSLOCASE PROTEIN TATC"/>
    <property type="match status" value="1"/>
</dbReference>
<dbReference type="EMBL" id="FQXT01000004">
    <property type="protein sequence ID" value="SHI17610.1"/>
    <property type="molecule type" value="Genomic_DNA"/>
</dbReference>
<feature type="transmembrane region" description="Helical" evidence="5">
    <location>
        <begin position="97"/>
        <end position="116"/>
    </location>
</feature>
<feature type="transmembrane region" description="Helical" evidence="5">
    <location>
        <begin position="219"/>
        <end position="238"/>
    </location>
</feature>
<name>A0A1M5Z099_9FLAO</name>
<proteinExistence type="inferred from homology"/>
<protein>
    <recommendedName>
        <fullName evidence="5">Sec-independent protein translocase protein TatC</fullName>
    </recommendedName>
</protein>
<feature type="transmembrane region" description="Helical" evidence="5">
    <location>
        <begin position="244"/>
        <end position="264"/>
    </location>
</feature>
<keyword evidence="4 5" id="KW-0472">Membrane</keyword>
<dbReference type="GO" id="GO:0033281">
    <property type="term" value="C:TAT protein transport complex"/>
    <property type="evidence" value="ECO:0007669"/>
    <property type="project" value="UniProtKB-UniRule"/>
</dbReference>
<evidence type="ECO:0000256" key="3">
    <source>
        <dbReference type="ARBA" id="ARBA00022989"/>
    </source>
</evidence>